<protein>
    <recommendedName>
        <fullName evidence="4">Tyr recombinase domain-containing protein</fullName>
    </recommendedName>
</protein>
<evidence type="ECO:0008006" key="4">
    <source>
        <dbReference type="Google" id="ProtNLM"/>
    </source>
</evidence>
<dbReference type="GO" id="GO:0003677">
    <property type="term" value="F:DNA binding"/>
    <property type="evidence" value="ECO:0007669"/>
    <property type="project" value="InterPro"/>
</dbReference>
<dbReference type="AlphaFoldDB" id="A0AAD7KF27"/>
<dbReference type="Gene3D" id="1.10.443.10">
    <property type="entry name" value="Intergrase catalytic core"/>
    <property type="match status" value="1"/>
</dbReference>
<sequence>MSEPMTTLLLRRFYEDFKNKEPDLTTDQLALRRATWAVYLFSFNSQMRITDILRIRVEDVRSSEEALDITLPHLKTYSSVPGIRAYSEWMQVADIHEGPLFRTFEAGHVGEQTLTTQALHYLLTDHLLEAGECPFDYSLNSFRLARSM</sequence>
<evidence type="ECO:0000256" key="1">
    <source>
        <dbReference type="ARBA" id="ARBA00023172"/>
    </source>
</evidence>
<dbReference type="EMBL" id="JARKIB010000003">
    <property type="protein sequence ID" value="KAJ7783359.1"/>
    <property type="molecule type" value="Genomic_DNA"/>
</dbReference>
<dbReference type="Proteomes" id="UP001215598">
    <property type="component" value="Unassembled WGS sequence"/>
</dbReference>
<dbReference type="GO" id="GO:0015074">
    <property type="term" value="P:DNA integration"/>
    <property type="evidence" value="ECO:0007669"/>
    <property type="project" value="InterPro"/>
</dbReference>
<evidence type="ECO:0000313" key="2">
    <source>
        <dbReference type="EMBL" id="KAJ7783359.1"/>
    </source>
</evidence>
<evidence type="ECO:0000313" key="3">
    <source>
        <dbReference type="Proteomes" id="UP001215598"/>
    </source>
</evidence>
<keyword evidence="3" id="KW-1185">Reference proteome</keyword>
<organism evidence="2 3">
    <name type="scientific">Mycena metata</name>
    <dbReference type="NCBI Taxonomy" id="1033252"/>
    <lineage>
        <taxon>Eukaryota</taxon>
        <taxon>Fungi</taxon>
        <taxon>Dikarya</taxon>
        <taxon>Basidiomycota</taxon>
        <taxon>Agaricomycotina</taxon>
        <taxon>Agaricomycetes</taxon>
        <taxon>Agaricomycetidae</taxon>
        <taxon>Agaricales</taxon>
        <taxon>Marasmiineae</taxon>
        <taxon>Mycenaceae</taxon>
        <taxon>Mycena</taxon>
    </lineage>
</organism>
<dbReference type="InterPro" id="IPR013762">
    <property type="entry name" value="Integrase-like_cat_sf"/>
</dbReference>
<proteinExistence type="predicted"/>
<reference evidence="2" key="1">
    <citation type="submission" date="2023-03" db="EMBL/GenBank/DDBJ databases">
        <title>Massive genome expansion in bonnet fungi (Mycena s.s.) driven by repeated elements and novel gene families across ecological guilds.</title>
        <authorList>
            <consortium name="Lawrence Berkeley National Laboratory"/>
            <person name="Harder C.B."/>
            <person name="Miyauchi S."/>
            <person name="Viragh M."/>
            <person name="Kuo A."/>
            <person name="Thoen E."/>
            <person name="Andreopoulos B."/>
            <person name="Lu D."/>
            <person name="Skrede I."/>
            <person name="Drula E."/>
            <person name="Henrissat B."/>
            <person name="Morin E."/>
            <person name="Kohler A."/>
            <person name="Barry K."/>
            <person name="LaButti K."/>
            <person name="Morin E."/>
            <person name="Salamov A."/>
            <person name="Lipzen A."/>
            <person name="Mereny Z."/>
            <person name="Hegedus B."/>
            <person name="Baldrian P."/>
            <person name="Stursova M."/>
            <person name="Weitz H."/>
            <person name="Taylor A."/>
            <person name="Grigoriev I.V."/>
            <person name="Nagy L.G."/>
            <person name="Martin F."/>
            <person name="Kauserud H."/>
        </authorList>
    </citation>
    <scope>NUCLEOTIDE SEQUENCE</scope>
    <source>
        <strain evidence="2">CBHHK182m</strain>
    </source>
</reference>
<dbReference type="SUPFAM" id="SSF56349">
    <property type="entry name" value="DNA breaking-rejoining enzymes"/>
    <property type="match status" value="1"/>
</dbReference>
<accession>A0AAD7KF27</accession>
<name>A0AAD7KF27_9AGAR</name>
<comment type="caution">
    <text evidence="2">The sequence shown here is derived from an EMBL/GenBank/DDBJ whole genome shotgun (WGS) entry which is preliminary data.</text>
</comment>
<dbReference type="GO" id="GO:0006310">
    <property type="term" value="P:DNA recombination"/>
    <property type="evidence" value="ECO:0007669"/>
    <property type="project" value="UniProtKB-KW"/>
</dbReference>
<keyword evidence="1" id="KW-0233">DNA recombination</keyword>
<dbReference type="InterPro" id="IPR011010">
    <property type="entry name" value="DNA_brk_join_enz"/>
</dbReference>
<gene>
    <name evidence="2" type="ORF">B0H16DRAFT_1447461</name>
</gene>